<dbReference type="RefSeq" id="WP_013746008.1">
    <property type="nucleotide sequence ID" value="NC_015460.1"/>
</dbReference>
<feature type="coiled-coil region" evidence="4">
    <location>
        <begin position="371"/>
        <end position="401"/>
    </location>
</feature>
<dbReference type="GO" id="GO:0003677">
    <property type="term" value="F:DNA binding"/>
    <property type="evidence" value="ECO:0007669"/>
    <property type="project" value="UniProtKB-KW"/>
</dbReference>
<keyword evidence="4" id="KW-0175">Coiled coil</keyword>
<dbReference type="STRING" id="1005058.UMN179_01207"/>
<dbReference type="eggNOG" id="COG0732">
    <property type="taxonomic scope" value="Bacteria"/>
</dbReference>
<sequence length="414" mass="47262">MTEKKLPVGWEEKKLGEYLYLKNGYAFKRSAYIEKSNNSVPIIRISDINGNTASDELAIHTTEKVEGFELQKGDLLIAMSGATTGKLGIYIGNTPAYQNQRVGNLKLKNEGCEEFRNHLMFYLQDEVRKLGYGNAQPNISGKMLEDLDIVLPPLPEQQKLAQKFTELLSMVDHMKQKLERIPLLLKTYRQAVLVKAVSGELSSKWREENKISRTSWKNTKVEDISTVTPKKDKISDDLTVSFSSMHLMSENINQHLNFEKKLWNEVKKGFSFFKNGDVLLAKITPCFENGKSAVARNLINGIGTGSTEFMVFRPNSELLSDFLYLHFNTDKFRQEGSMNMTGSVGHRRVPKEFVLNWEIELPPREEQKFIVQQVEELLNFAEKLEQQAQQALAKVNLLKQAILAKGFRGELMME</sequence>
<dbReference type="GO" id="GO:0009307">
    <property type="term" value="P:DNA restriction-modification system"/>
    <property type="evidence" value="ECO:0007669"/>
    <property type="project" value="UniProtKB-KW"/>
</dbReference>
<reference evidence="6 7" key="1">
    <citation type="journal article" date="2011" name="J. Bacteriol.">
        <title>Complete genome sequence of Gallibacterium anatis strain UMN179, isolated from a laying hen with peritonitis.</title>
        <authorList>
            <person name="Johnson T.J."/>
            <person name="Fernandez-Alarcon C."/>
            <person name="Bojesen A.M."/>
            <person name="Nolan L.K."/>
            <person name="Trampel D.W."/>
            <person name="Seemann T."/>
        </authorList>
    </citation>
    <scope>NUCLEOTIDE SEQUENCE [LARGE SCALE GENOMIC DNA]</scope>
    <source>
        <strain evidence="6 7">UMN179</strain>
    </source>
</reference>
<dbReference type="CDD" id="cd17260">
    <property type="entry name" value="RMtype1_S_EcoEI-TRD1-CR1_like"/>
    <property type="match status" value="1"/>
</dbReference>
<accession>F4H9S2</accession>
<dbReference type="InterPro" id="IPR051212">
    <property type="entry name" value="Type-I_RE_S_subunit"/>
</dbReference>
<dbReference type="SUPFAM" id="SSF116734">
    <property type="entry name" value="DNA methylase specificity domain"/>
    <property type="match status" value="2"/>
</dbReference>
<dbReference type="HOGENOM" id="CLU_021095_10_2_6"/>
<proteinExistence type="inferred from homology"/>
<keyword evidence="3" id="KW-0238">DNA-binding</keyword>
<protein>
    <submittedName>
        <fullName evidence="6">EcoKI restriction-modification system protein HsdS</fullName>
    </submittedName>
</protein>
<comment type="similarity">
    <text evidence="1">Belongs to the type-I restriction system S methylase family.</text>
</comment>
<evidence type="ECO:0000313" key="7">
    <source>
        <dbReference type="Proteomes" id="UP000006908"/>
    </source>
</evidence>
<dbReference type="CDD" id="cd17278">
    <property type="entry name" value="RMtype1_S_LdeBORF1052P-TRD2-CR2"/>
    <property type="match status" value="1"/>
</dbReference>
<evidence type="ECO:0000256" key="2">
    <source>
        <dbReference type="ARBA" id="ARBA00022747"/>
    </source>
</evidence>
<feature type="domain" description="Type I restriction modification DNA specificity" evidence="5">
    <location>
        <begin position="7"/>
        <end position="181"/>
    </location>
</feature>
<dbReference type="PANTHER" id="PTHR43140:SF1">
    <property type="entry name" value="TYPE I RESTRICTION ENZYME ECOKI SPECIFICITY SUBUNIT"/>
    <property type="match status" value="1"/>
</dbReference>
<dbReference type="Proteomes" id="UP000006908">
    <property type="component" value="Chromosome"/>
</dbReference>
<dbReference type="InterPro" id="IPR044946">
    <property type="entry name" value="Restrct_endonuc_typeI_TRD_sf"/>
</dbReference>
<name>F4H9S2_GALAU</name>
<dbReference type="PANTHER" id="PTHR43140">
    <property type="entry name" value="TYPE-1 RESTRICTION ENZYME ECOKI SPECIFICITY PROTEIN"/>
    <property type="match status" value="1"/>
</dbReference>
<evidence type="ECO:0000256" key="1">
    <source>
        <dbReference type="ARBA" id="ARBA00010923"/>
    </source>
</evidence>
<evidence type="ECO:0000313" key="6">
    <source>
        <dbReference type="EMBL" id="AEC17230.1"/>
    </source>
</evidence>
<organism evidence="6 7">
    <name type="scientific">Gallibacterium anatis (strain UMN179)</name>
    <name type="common">Pasteurella anatis</name>
    <dbReference type="NCBI Taxonomy" id="1005058"/>
    <lineage>
        <taxon>Bacteria</taxon>
        <taxon>Pseudomonadati</taxon>
        <taxon>Pseudomonadota</taxon>
        <taxon>Gammaproteobacteria</taxon>
        <taxon>Pasteurellales</taxon>
        <taxon>Pasteurellaceae</taxon>
        <taxon>Gallibacterium</taxon>
    </lineage>
</organism>
<dbReference type="EMBL" id="CP002667">
    <property type="protein sequence ID" value="AEC17230.1"/>
    <property type="molecule type" value="Genomic_DNA"/>
</dbReference>
<dbReference type="AlphaFoldDB" id="F4H9S2"/>
<gene>
    <name evidence="6" type="ordered locus">UMN179_01207</name>
</gene>
<dbReference type="REBASE" id="35041">
    <property type="entry name" value="S.Gan179ORF1205P"/>
</dbReference>
<evidence type="ECO:0000256" key="4">
    <source>
        <dbReference type="SAM" id="Coils"/>
    </source>
</evidence>
<evidence type="ECO:0000259" key="5">
    <source>
        <dbReference type="Pfam" id="PF01420"/>
    </source>
</evidence>
<dbReference type="InterPro" id="IPR000055">
    <property type="entry name" value="Restrct_endonuc_typeI_TRD"/>
</dbReference>
<dbReference type="KEGG" id="gan:UMN179_01207"/>
<evidence type="ECO:0000256" key="3">
    <source>
        <dbReference type="ARBA" id="ARBA00023125"/>
    </source>
</evidence>
<keyword evidence="2" id="KW-0680">Restriction system</keyword>
<feature type="domain" description="Type I restriction modification DNA specificity" evidence="5">
    <location>
        <begin position="216"/>
        <end position="392"/>
    </location>
</feature>
<dbReference type="Gene3D" id="3.90.220.20">
    <property type="entry name" value="DNA methylase specificity domains"/>
    <property type="match status" value="2"/>
</dbReference>
<dbReference type="Pfam" id="PF01420">
    <property type="entry name" value="Methylase_S"/>
    <property type="match status" value="2"/>
</dbReference>